<dbReference type="RefSeq" id="WP_076645354.1">
    <property type="nucleotide sequence ID" value="NZ_CP015487.1"/>
</dbReference>
<keyword evidence="1" id="KW-0472">Membrane</keyword>
<gene>
    <name evidence="2" type="ORF">QBD03_09765</name>
</gene>
<name>A0AAF0GMC3_LATSK</name>
<organism evidence="2 3">
    <name type="scientific">Latilactobacillus sakei</name>
    <name type="common">Lactobacillus sakei</name>
    <dbReference type="NCBI Taxonomy" id="1599"/>
    <lineage>
        <taxon>Bacteria</taxon>
        <taxon>Bacillati</taxon>
        <taxon>Bacillota</taxon>
        <taxon>Bacilli</taxon>
        <taxon>Lactobacillales</taxon>
        <taxon>Lactobacillaceae</taxon>
        <taxon>Latilactobacillus</taxon>
    </lineage>
</organism>
<keyword evidence="1" id="KW-1133">Transmembrane helix</keyword>
<dbReference type="Proteomes" id="UP001179858">
    <property type="component" value="Chromosome"/>
</dbReference>
<protein>
    <submittedName>
        <fullName evidence="2">Uncharacterized protein</fullName>
    </submittedName>
</protein>
<accession>A0AAF0GMC3</accession>
<keyword evidence="1" id="KW-0812">Transmembrane</keyword>
<dbReference type="EMBL" id="CP122959">
    <property type="protein sequence ID" value="WGI19015.1"/>
    <property type="molecule type" value="Genomic_DNA"/>
</dbReference>
<evidence type="ECO:0000256" key="1">
    <source>
        <dbReference type="SAM" id="Phobius"/>
    </source>
</evidence>
<evidence type="ECO:0000313" key="3">
    <source>
        <dbReference type="Proteomes" id="UP001179858"/>
    </source>
</evidence>
<dbReference type="AlphaFoldDB" id="A0AAF0GMC3"/>
<evidence type="ECO:0000313" key="2">
    <source>
        <dbReference type="EMBL" id="WGI19015.1"/>
    </source>
</evidence>
<reference evidence="2" key="1">
    <citation type="submission" date="2023-04" db="EMBL/GenBank/DDBJ databases">
        <title>Novel strain of Lactilactobacillus sakei and use thereof.</title>
        <authorList>
            <person name="Kim S.Y."/>
        </authorList>
    </citation>
    <scope>NUCLEOTIDE SEQUENCE</scope>
    <source>
        <strain evidence="2">HUP1</strain>
    </source>
</reference>
<feature type="transmembrane region" description="Helical" evidence="1">
    <location>
        <begin position="12"/>
        <end position="30"/>
    </location>
</feature>
<proteinExistence type="predicted"/>
<sequence>MEMGAWADWVNVAATAVLAIIAGVWGFWSYRKQRDPEMKFVLTNYYKDEAGMPKDYQILALNNSTSNYVVLKNEVPGATGLYKSMYCKSPFYADAVIKPQENVSLCHLDKRLWKGLKVYEAPSNYFEQLIIKIKDKKYHSQVLENAENSKTDKKVTKQEEFELIKSLDYTSWYVADTINKRYYTLSLLAANPNRKRKDDKLRLKVKKRRRPLSVKRVMEIKLNCENKNTKAFYQTKYGQYKD</sequence>